<organism evidence="1 2">
    <name type="scientific">Corynebacterium zhongnanshanii</name>
    <dbReference type="NCBI Taxonomy" id="2768834"/>
    <lineage>
        <taxon>Bacteria</taxon>
        <taxon>Bacillati</taxon>
        <taxon>Actinomycetota</taxon>
        <taxon>Actinomycetes</taxon>
        <taxon>Mycobacteriales</taxon>
        <taxon>Corynebacteriaceae</taxon>
        <taxon>Corynebacterium</taxon>
    </lineage>
</organism>
<dbReference type="Pfam" id="PF11021">
    <property type="entry name" value="DUF2613"/>
    <property type="match status" value="1"/>
</dbReference>
<name>A0ABQ6VCT6_9CORY</name>
<evidence type="ECO:0000313" key="2">
    <source>
        <dbReference type="Proteomes" id="UP000436181"/>
    </source>
</evidence>
<comment type="caution">
    <text evidence="1">The sequence shown here is derived from an EMBL/GenBank/DDBJ whole genome shotgun (WGS) entry which is preliminary data.</text>
</comment>
<accession>A0ABQ6VCT6</accession>
<dbReference type="InterPro" id="IPR022566">
    <property type="entry name" value="DUF2613"/>
</dbReference>
<reference evidence="1 2" key="1">
    <citation type="submission" date="2019-10" db="EMBL/GenBank/DDBJ databases">
        <title>Corynebacterium sp novel species isolated from the respiratory tract of Marmot.</title>
        <authorList>
            <person name="Zhang G."/>
        </authorList>
    </citation>
    <scope>NUCLEOTIDE SEQUENCE [LARGE SCALE GENOMIC DNA]</scope>
    <source>
        <strain evidence="1 2">336</strain>
    </source>
</reference>
<sequence>MASKSSTGTAIAGAVAGVILGGAAVLVAGSQADSTSLPSENDIAVSQDSAFLGSVQYGARTN</sequence>
<protein>
    <submittedName>
        <fullName evidence="1">DUF2613 family protein</fullName>
    </submittedName>
</protein>
<gene>
    <name evidence="1" type="ORF">F8377_08690</name>
</gene>
<keyword evidence="2" id="KW-1185">Reference proteome</keyword>
<dbReference type="RefSeq" id="WP_151844729.1">
    <property type="nucleotide sequence ID" value="NZ_CP061033.1"/>
</dbReference>
<dbReference type="EMBL" id="WBZJ01000003">
    <property type="protein sequence ID" value="KAB3519970.1"/>
    <property type="molecule type" value="Genomic_DNA"/>
</dbReference>
<dbReference type="Proteomes" id="UP000436181">
    <property type="component" value="Unassembled WGS sequence"/>
</dbReference>
<proteinExistence type="predicted"/>
<evidence type="ECO:0000313" key="1">
    <source>
        <dbReference type="EMBL" id="KAB3519970.1"/>
    </source>
</evidence>